<sequence>MMLRFFRDENANAVLEFALFVPVMIGIILVSADLYNINRMRGVMEQTAHNLSSILSNQQELNIKSFDYLVEQVVDVKSLGNYSLVVSKVNLDRTMDWLPIYRGELDAVCPSKSEGNRYLDDMPEEDEDVDNISLIVVQLCRYTNSLVLNSGLLGNKLMESVAINRLLYHSIILDKPLSEEVGVEYQ</sequence>
<keyword evidence="1" id="KW-0472">Membrane</keyword>
<dbReference type="HOGENOM" id="CLU_118467_0_0_6"/>
<dbReference type="KEGG" id="mmw:Mmwyl1_0314"/>
<name>A6VS26_MARMS</name>
<gene>
    <name evidence="2" type="ordered locus">Mmwyl1_0314</name>
</gene>
<protein>
    <recommendedName>
        <fullName evidence="3">TadE family protein</fullName>
    </recommendedName>
</protein>
<dbReference type="OrthoDB" id="6856884at2"/>
<organism evidence="2">
    <name type="scientific">Marinomonas sp. (strain MWYL1)</name>
    <dbReference type="NCBI Taxonomy" id="400668"/>
    <lineage>
        <taxon>Bacteria</taxon>
        <taxon>Pseudomonadati</taxon>
        <taxon>Pseudomonadota</taxon>
        <taxon>Gammaproteobacteria</taxon>
        <taxon>Oceanospirillales</taxon>
        <taxon>Oceanospirillaceae</taxon>
        <taxon>Marinomonas</taxon>
    </lineage>
</organism>
<feature type="transmembrane region" description="Helical" evidence="1">
    <location>
        <begin position="12"/>
        <end position="35"/>
    </location>
</feature>
<reference evidence="2" key="1">
    <citation type="submission" date="2007-06" db="EMBL/GenBank/DDBJ databases">
        <title>Complete sequence of Marinomonas sp. MWYL1.</title>
        <authorList>
            <consortium name="US DOE Joint Genome Institute"/>
            <person name="Copeland A."/>
            <person name="Lucas S."/>
            <person name="Lapidus A."/>
            <person name="Barry K."/>
            <person name="Glavina del Rio T."/>
            <person name="Dalin E."/>
            <person name="Tice H."/>
            <person name="Pitluck S."/>
            <person name="Kiss H."/>
            <person name="Brettin T."/>
            <person name="Bruce D."/>
            <person name="Detter J.C."/>
            <person name="Han C."/>
            <person name="Schmutz J."/>
            <person name="Larimer F."/>
            <person name="Land M."/>
            <person name="Hauser L."/>
            <person name="Kyrpides N."/>
            <person name="Kim E."/>
            <person name="Johnston A.W.B."/>
            <person name="Todd J.D."/>
            <person name="Rogers R."/>
            <person name="Wexler M."/>
            <person name="Bond P.L."/>
            <person name="Li Y."/>
            <person name="Richardson P."/>
        </authorList>
    </citation>
    <scope>NUCLEOTIDE SEQUENCE [LARGE SCALE GENOMIC DNA]</scope>
    <source>
        <strain evidence="2">MWYL1</strain>
    </source>
</reference>
<proteinExistence type="predicted"/>
<keyword evidence="1" id="KW-0812">Transmembrane</keyword>
<evidence type="ECO:0000256" key="1">
    <source>
        <dbReference type="SAM" id="Phobius"/>
    </source>
</evidence>
<dbReference type="STRING" id="400668.Mmwyl1_0314"/>
<dbReference type="eggNOG" id="COG4961">
    <property type="taxonomic scope" value="Bacteria"/>
</dbReference>
<dbReference type="EMBL" id="CP000749">
    <property type="protein sequence ID" value="ABR69255.1"/>
    <property type="molecule type" value="Genomic_DNA"/>
</dbReference>
<accession>A6VS26</accession>
<dbReference type="AlphaFoldDB" id="A6VS26"/>
<evidence type="ECO:0008006" key="3">
    <source>
        <dbReference type="Google" id="ProtNLM"/>
    </source>
</evidence>
<keyword evidence="1" id="KW-1133">Transmembrane helix</keyword>
<evidence type="ECO:0000313" key="2">
    <source>
        <dbReference type="EMBL" id="ABR69255.1"/>
    </source>
</evidence>